<dbReference type="AlphaFoldDB" id="A0A448X926"/>
<accession>A0A448X926</accession>
<protein>
    <recommendedName>
        <fullName evidence="1">BTB domain-containing protein</fullName>
    </recommendedName>
</protein>
<reference evidence="2" key="1">
    <citation type="submission" date="2018-11" db="EMBL/GenBank/DDBJ databases">
        <authorList>
            <consortium name="Pathogen Informatics"/>
        </authorList>
    </citation>
    <scope>NUCLEOTIDE SEQUENCE</scope>
</reference>
<name>A0A448X926_9PLAT</name>
<proteinExistence type="predicted"/>
<dbReference type="InterPro" id="IPR011333">
    <property type="entry name" value="SKP1/BTB/POZ_sf"/>
</dbReference>
<feature type="domain" description="BTB" evidence="1">
    <location>
        <begin position="3"/>
        <end position="75"/>
    </location>
</feature>
<evidence type="ECO:0000313" key="3">
    <source>
        <dbReference type="Proteomes" id="UP000784294"/>
    </source>
</evidence>
<sequence>MDRLVAYASSGRLRSLLSANPNNSVIEINDETEENFSALLEFFYSLTLNPNVNLSDYLRIGCRWKVDELLKILAVECSSQFDQDNFVLSEIVQAYKDLPDNSALDLMLGLFRLHPFDANCMFL</sequence>
<gene>
    <name evidence="2" type="ORF">PXEA_LOCUS24643</name>
</gene>
<dbReference type="EMBL" id="CAAALY010119803">
    <property type="protein sequence ID" value="VEL31203.1"/>
    <property type="molecule type" value="Genomic_DNA"/>
</dbReference>
<dbReference type="InterPro" id="IPR000210">
    <property type="entry name" value="BTB/POZ_dom"/>
</dbReference>
<evidence type="ECO:0000313" key="2">
    <source>
        <dbReference type="EMBL" id="VEL31203.1"/>
    </source>
</evidence>
<evidence type="ECO:0000259" key="1">
    <source>
        <dbReference type="Pfam" id="PF00651"/>
    </source>
</evidence>
<dbReference type="Gene3D" id="3.30.710.10">
    <property type="entry name" value="Potassium Channel Kv1.1, Chain A"/>
    <property type="match status" value="1"/>
</dbReference>
<comment type="caution">
    <text evidence="2">The sequence shown here is derived from an EMBL/GenBank/DDBJ whole genome shotgun (WGS) entry which is preliminary data.</text>
</comment>
<dbReference type="SUPFAM" id="SSF54695">
    <property type="entry name" value="POZ domain"/>
    <property type="match status" value="1"/>
</dbReference>
<organism evidence="2 3">
    <name type="scientific">Protopolystoma xenopodis</name>
    <dbReference type="NCBI Taxonomy" id="117903"/>
    <lineage>
        <taxon>Eukaryota</taxon>
        <taxon>Metazoa</taxon>
        <taxon>Spiralia</taxon>
        <taxon>Lophotrochozoa</taxon>
        <taxon>Platyhelminthes</taxon>
        <taxon>Monogenea</taxon>
        <taxon>Polyopisthocotylea</taxon>
        <taxon>Polystomatidea</taxon>
        <taxon>Polystomatidae</taxon>
        <taxon>Protopolystoma</taxon>
    </lineage>
</organism>
<keyword evidence="3" id="KW-1185">Reference proteome</keyword>
<dbReference type="Proteomes" id="UP000784294">
    <property type="component" value="Unassembled WGS sequence"/>
</dbReference>
<dbReference type="Pfam" id="PF00651">
    <property type="entry name" value="BTB"/>
    <property type="match status" value="1"/>
</dbReference>